<gene>
    <name evidence="2" type="ORF">NAPIS_ORF02742</name>
</gene>
<dbReference type="SMART" id="SM00271">
    <property type="entry name" value="DnaJ"/>
    <property type="match status" value="1"/>
</dbReference>
<dbReference type="EMBL" id="KE647376">
    <property type="protein sequence ID" value="EQB59699.1"/>
    <property type="molecule type" value="Genomic_DNA"/>
</dbReference>
<feature type="domain" description="J" evidence="1">
    <location>
        <begin position="3"/>
        <end position="57"/>
    </location>
</feature>
<dbReference type="AlphaFoldDB" id="T0L5B5"/>
<dbReference type="GO" id="GO:0031072">
    <property type="term" value="F:heat shock protein binding"/>
    <property type="evidence" value="ECO:0007669"/>
    <property type="project" value="TreeGrafter"/>
</dbReference>
<dbReference type="GO" id="GO:0005634">
    <property type="term" value="C:nucleus"/>
    <property type="evidence" value="ECO:0007669"/>
    <property type="project" value="TreeGrafter"/>
</dbReference>
<dbReference type="OrthoDB" id="442087at2759"/>
<accession>T0L5B5</accession>
<evidence type="ECO:0000313" key="2">
    <source>
        <dbReference type="EMBL" id="EQB59699.1"/>
    </source>
</evidence>
<reference evidence="2 3" key="1">
    <citation type="journal article" date="2013" name="BMC Genomics">
        <title>Genome sequencing and comparative genomics of honey bee microsporidia, Nosema apis reveal novel insights into host-parasite interactions.</title>
        <authorList>
            <person name="Chen Yp."/>
            <person name="Pettis J.S."/>
            <person name="Zhao Y."/>
            <person name="Liu X."/>
            <person name="Tallon L.J."/>
            <person name="Sadzewicz L.D."/>
            <person name="Li R."/>
            <person name="Zheng H."/>
            <person name="Huang S."/>
            <person name="Zhang X."/>
            <person name="Hamilton M.C."/>
            <person name="Pernal S.F."/>
            <person name="Melathopoulos A.P."/>
            <person name="Yan X."/>
            <person name="Evans J.D."/>
        </authorList>
    </citation>
    <scope>NUCLEOTIDE SEQUENCE [LARGE SCALE GENOMIC DNA]</scope>
    <source>
        <strain evidence="2 3">BRL 01</strain>
    </source>
</reference>
<name>T0L5B5_9MICR</name>
<evidence type="ECO:0000259" key="1">
    <source>
        <dbReference type="PROSITE" id="PS50076"/>
    </source>
</evidence>
<dbReference type="InterPro" id="IPR001623">
    <property type="entry name" value="DnaJ_domain"/>
</dbReference>
<dbReference type="VEuPathDB" id="MicrosporidiaDB:NAPIS_ORF02742"/>
<sequence length="131" mass="15856">MPDPYKTLNVSCTDSPHEILKSFKKLRKKYHPDRKTGNRERYDQIMEAYDLILKNPQKYINVNDFIKNYKNSEEEKIEICKIYKKFKGDMRKIIDNLILVEDNEYERIKNIIIKEIENGLVFLKSLRKNLR</sequence>
<organism evidence="2 3">
    <name type="scientific">Vairimorpha apis BRL 01</name>
    <dbReference type="NCBI Taxonomy" id="1037528"/>
    <lineage>
        <taxon>Eukaryota</taxon>
        <taxon>Fungi</taxon>
        <taxon>Fungi incertae sedis</taxon>
        <taxon>Microsporidia</taxon>
        <taxon>Nosematidae</taxon>
        <taxon>Vairimorpha</taxon>
    </lineage>
</organism>
<dbReference type="Pfam" id="PF23302">
    <property type="entry name" value="HTH_DNAJC9"/>
    <property type="match status" value="1"/>
</dbReference>
<dbReference type="InterPro" id="IPR036869">
    <property type="entry name" value="J_dom_sf"/>
</dbReference>
<dbReference type="CDD" id="cd06257">
    <property type="entry name" value="DnaJ"/>
    <property type="match status" value="1"/>
</dbReference>
<evidence type="ECO:0000313" key="3">
    <source>
        <dbReference type="Proteomes" id="UP000053780"/>
    </source>
</evidence>
<dbReference type="Proteomes" id="UP000053780">
    <property type="component" value="Unassembled WGS sequence"/>
</dbReference>
<dbReference type="GO" id="GO:0005737">
    <property type="term" value="C:cytoplasm"/>
    <property type="evidence" value="ECO:0007669"/>
    <property type="project" value="TreeGrafter"/>
</dbReference>
<dbReference type="Pfam" id="PF00226">
    <property type="entry name" value="DnaJ"/>
    <property type="match status" value="1"/>
</dbReference>
<dbReference type="InterPro" id="IPR056453">
    <property type="entry name" value="HTH_DNAJC9"/>
</dbReference>
<dbReference type="PROSITE" id="PS50076">
    <property type="entry name" value="DNAJ_2"/>
    <property type="match status" value="1"/>
</dbReference>
<dbReference type="InterPro" id="IPR052594">
    <property type="entry name" value="J_domain-containing_protein"/>
</dbReference>
<dbReference type="PANTHER" id="PTHR44144">
    <property type="entry name" value="DNAJ HOMOLOG SUBFAMILY C MEMBER 9"/>
    <property type="match status" value="1"/>
</dbReference>
<proteinExistence type="predicted"/>
<dbReference type="SUPFAM" id="SSF46565">
    <property type="entry name" value="Chaperone J-domain"/>
    <property type="match status" value="1"/>
</dbReference>
<dbReference type="PANTHER" id="PTHR44144:SF1">
    <property type="entry name" value="DNAJ HOMOLOG SUBFAMILY C MEMBER 9"/>
    <property type="match status" value="1"/>
</dbReference>
<keyword evidence="3" id="KW-1185">Reference proteome</keyword>
<protein>
    <submittedName>
        <fullName evidence="2">Chaperone protein</fullName>
    </submittedName>
</protein>
<dbReference type="Gene3D" id="1.10.287.110">
    <property type="entry name" value="DnaJ domain"/>
    <property type="match status" value="1"/>
</dbReference>
<dbReference type="HOGENOM" id="CLU_1928197_0_0_1"/>